<evidence type="ECO:0000313" key="1">
    <source>
        <dbReference type="EMBL" id="KAK3385830.1"/>
    </source>
</evidence>
<comment type="caution">
    <text evidence="1">The sequence shown here is derived from an EMBL/GenBank/DDBJ whole genome shotgun (WGS) entry which is preliminary data.</text>
</comment>
<dbReference type="Proteomes" id="UP001285441">
    <property type="component" value="Unassembled WGS sequence"/>
</dbReference>
<gene>
    <name evidence="1" type="ORF">B0H63DRAFT_510519</name>
</gene>
<name>A0AAE0NQX5_9PEZI</name>
<evidence type="ECO:0000313" key="2">
    <source>
        <dbReference type="Proteomes" id="UP001285441"/>
    </source>
</evidence>
<reference evidence="1" key="2">
    <citation type="submission" date="2023-06" db="EMBL/GenBank/DDBJ databases">
        <authorList>
            <consortium name="Lawrence Berkeley National Laboratory"/>
            <person name="Haridas S."/>
            <person name="Hensen N."/>
            <person name="Bonometti L."/>
            <person name="Westerberg I."/>
            <person name="Brannstrom I.O."/>
            <person name="Guillou S."/>
            <person name="Cros-Aarteil S."/>
            <person name="Calhoun S."/>
            <person name="Kuo A."/>
            <person name="Mondo S."/>
            <person name="Pangilinan J."/>
            <person name="Riley R."/>
            <person name="LaButti K."/>
            <person name="Andreopoulos B."/>
            <person name="Lipzen A."/>
            <person name="Chen C."/>
            <person name="Yanf M."/>
            <person name="Daum C."/>
            <person name="Ng V."/>
            <person name="Clum A."/>
            <person name="Steindorff A."/>
            <person name="Ohm R."/>
            <person name="Martin F."/>
            <person name="Silar P."/>
            <person name="Natvig D."/>
            <person name="Lalanne C."/>
            <person name="Gautier V."/>
            <person name="Ament-velasquez S.L."/>
            <person name="Kruys A."/>
            <person name="Hutchinson M.I."/>
            <person name="Powell A.J."/>
            <person name="Barry K."/>
            <person name="Miller A.N."/>
            <person name="Grigoriev I.V."/>
            <person name="Debuchy R."/>
            <person name="Gladieux P."/>
            <person name="Thoren M.H."/>
            <person name="Johannesson H."/>
        </authorList>
    </citation>
    <scope>NUCLEOTIDE SEQUENCE</scope>
    <source>
        <strain evidence="1">CBS 232.78</strain>
    </source>
</reference>
<organism evidence="1 2">
    <name type="scientific">Podospora didyma</name>
    <dbReference type="NCBI Taxonomy" id="330526"/>
    <lineage>
        <taxon>Eukaryota</taxon>
        <taxon>Fungi</taxon>
        <taxon>Dikarya</taxon>
        <taxon>Ascomycota</taxon>
        <taxon>Pezizomycotina</taxon>
        <taxon>Sordariomycetes</taxon>
        <taxon>Sordariomycetidae</taxon>
        <taxon>Sordariales</taxon>
        <taxon>Podosporaceae</taxon>
        <taxon>Podospora</taxon>
    </lineage>
</organism>
<reference evidence="1" key="1">
    <citation type="journal article" date="2023" name="Mol. Phylogenet. Evol.">
        <title>Genome-scale phylogeny and comparative genomics of the fungal order Sordariales.</title>
        <authorList>
            <person name="Hensen N."/>
            <person name="Bonometti L."/>
            <person name="Westerberg I."/>
            <person name="Brannstrom I.O."/>
            <person name="Guillou S."/>
            <person name="Cros-Aarteil S."/>
            <person name="Calhoun S."/>
            <person name="Haridas S."/>
            <person name="Kuo A."/>
            <person name="Mondo S."/>
            <person name="Pangilinan J."/>
            <person name="Riley R."/>
            <person name="LaButti K."/>
            <person name="Andreopoulos B."/>
            <person name="Lipzen A."/>
            <person name="Chen C."/>
            <person name="Yan M."/>
            <person name="Daum C."/>
            <person name="Ng V."/>
            <person name="Clum A."/>
            <person name="Steindorff A."/>
            <person name="Ohm R.A."/>
            <person name="Martin F."/>
            <person name="Silar P."/>
            <person name="Natvig D.O."/>
            <person name="Lalanne C."/>
            <person name="Gautier V."/>
            <person name="Ament-Velasquez S.L."/>
            <person name="Kruys A."/>
            <person name="Hutchinson M.I."/>
            <person name="Powell A.J."/>
            <person name="Barry K."/>
            <person name="Miller A.N."/>
            <person name="Grigoriev I.V."/>
            <person name="Debuchy R."/>
            <person name="Gladieux P."/>
            <person name="Hiltunen Thoren M."/>
            <person name="Johannesson H."/>
        </authorList>
    </citation>
    <scope>NUCLEOTIDE SEQUENCE</scope>
    <source>
        <strain evidence="1">CBS 232.78</strain>
    </source>
</reference>
<dbReference type="EMBL" id="JAULSW010000004">
    <property type="protein sequence ID" value="KAK3385830.1"/>
    <property type="molecule type" value="Genomic_DNA"/>
</dbReference>
<sequence length="260" mass="30725">MSSERILLVKPPAKVVRGVLQRQEDFRFEHERSNPSRRESRTWAAENILDPETNIFDTRDFVLSMHRRAGGSPDVLIDEAFGLYVQFINAHPIFLLEPNEPEVVTFFPCWGDDLHQSNRRVAHYRMRQFLHAMRHGNVDYAKDWINFSHDDVVAHRFDYYKWAREHRLDFDELVRYQHSSPDDWEPVFGPEDTSLAIRNPNNGELIPGYNPYMNWNTSQNVLALASETDTDEDQELREVDRRQNDDPFALNNLSRHVMAW</sequence>
<accession>A0AAE0NQX5</accession>
<proteinExistence type="predicted"/>
<protein>
    <submittedName>
        <fullName evidence="1">Uncharacterized protein</fullName>
    </submittedName>
</protein>
<dbReference type="AlphaFoldDB" id="A0AAE0NQX5"/>
<keyword evidence="2" id="KW-1185">Reference proteome</keyword>